<dbReference type="Pfam" id="PF17921">
    <property type="entry name" value="Integrase_H2C2"/>
    <property type="match status" value="1"/>
</dbReference>
<dbReference type="Proteomes" id="UP001231189">
    <property type="component" value="Unassembled WGS sequence"/>
</dbReference>
<feature type="compositionally biased region" description="Acidic residues" evidence="12">
    <location>
        <begin position="956"/>
        <end position="967"/>
    </location>
</feature>
<feature type="region of interest" description="Disordered" evidence="12">
    <location>
        <begin position="1253"/>
        <end position="1316"/>
    </location>
</feature>
<dbReference type="Pfam" id="PF24626">
    <property type="entry name" value="SH3_Tf2-1"/>
    <property type="match status" value="1"/>
</dbReference>
<dbReference type="CDD" id="cd09274">
    <property type="entry name" value="RNase_HI_RT_Ty3"/>
    <property type="match status" value="1"/>
</dbReference>
<keyword evidence="10" id="KW-0233">DNA recombination</keyword>
<keyword evidence="3" id="KW-0064">Aspartyl protease</keyword>
<dbReference type="SUPFAM" id="SSF54160">
    <property type="entry name" value="Chromo domain-like"/>
    <property type="match status" value="1"/>
</dbReference>
<dbReference type="FunFam" id="3.10.20.370:FF:000001">
    <property type="entry name" value="Retrovirus-related Pol polyprotein from transposon 17.6-like protein"/>
    <property type="match status" value="1"/>
</dbReference>
<dbReference type="GO" id="GO:0003887">
    <property type="term" value="F:DNA-directed DNA polymerase activity"/>
    <property type="evidence" value="ECO:0007669"/>
    <property type="project" value="UniProtKB-KW"/>
</dbReference>
<evidence type="ECO:0000256" key="7">
    <source>
        <dbReference type="ARBA" id="ARBA00022918"/>
    </source>
</evidence>
<keyword evidence="7" id="KW-0695">RNA-directed DNA polymerase</keyword>
<accession>A0AAD8RB37</accession>
<dbReference type="InterPro" id="IPR043502">
    <property type="entry name" value="DNA/RNA_pol_sf"/>
</dbReference>
<dbReference type="PANTHER" id="PTHR37984">
    <property type="entry name" value="PROTEIN CBG26694"/>
    <property type="match status" value="1"/>
</dbReference>
<proteinExistence type="predicted"/>
<evidence type="ECO:0000256" key="6">
    <source>
        <dbReference type="ARBA" id="ARBA00022908"/>
    </source>
</evidence>
<keyword evidence="1" id="KW-0645">Protease</keyword>
<evidence type="ECO:0000313" key="15">
    <source>
        <dbReference type="Proteomes" id="UP001231189"/>
    </source>
</evidence>
<evidence type="ECO:0000259" key="13">
    <source>
        <dbReference type="PROSITE" id="PS50994"/>
    </source>
</evidence>
<dbReference type="InterPro" id="IPR012337">
    <property type="entry name" value="RNaseH-like_sf"/>
</dbReference>
<keyword evidence="15" id="KW-1185">Reference proteome</keyword>
<keyword evidence="2" id="KW-0479">Metal-binding</keyword>
<dbReference type="GO" id="GO:0003964">
    <property type="term" value="F:RNA-directed DNA polymerase activity"/>
    <property type="evidence" value="ECO:0007669"/>
    <property type="project" value="UniProtKB-KW"/>
</dbReference>
<dbReference type="Gene3D" id="1.10.340.70">
    <property type="match status" value="1"/>
</dbReference>
<dbReference type="GO" id="GO:0006310">
    <property type="term" value="P:DNA recombination"/>
    <property type="evidence" value="ECO:0007669"/>
    <property type="project" value="UniProtKB-KW"/>
</dbReference>
<dbReference type="SUPFAM" id="SSF56672">
    <property type="entry name" value="DNA/RNA polymerases"/>
    <property type="match status" value="1"/>
</dbReference>
<evidence type="ECO:0000256" key="8">
    <source>
        <dbReference type="ARBA" id="ARBA00022932"/>
    </source>
</evidence>
<feature type="domain" description="Integrase catalytic" evidence="13">
    <location>
        <begin position="285"/>
        <end position="450"/>
    </location>
</feature>
<dbReference type="GO" id="GO:0003677">
    <property type="term" value="F:DNA binding"/>
    <property type="evidence" value="ECO:0007669"/>
    <property type="project" value="UniProtKB-KW"/>
</dbReference>
<keyword evidence="8" id="KW-0548">Nucleotidyltransferase</keyword>
<dbReference type="InterPro" id="IPR041588">
    <property type="entry name" value="Integrase_H2C2"/>
</dbReference>
<feature type="compositionally biased region" description="Low complexity" evidence="12">
    <location>
        <begin position="1215"/>
        <end position="1224"/>
    </location>
</feature>
<dbReference type="Pfam" id="PF17919">
    <property type="entry name" value="RT_RNaseH_2"/>
    <property type="match status" value="1"/>
</dbReference>
<evidence type="ECO:0000256" key="4">
    <source>
        <dbReference type="ARBA" id="ARBA00022801"/>
    </source>
</evidence>
<organism evidence="14 15">
    <name type="scientific">Lolium multiflorum</name>
    <name type="common">Italian ryegrass</name>
    <name type="synonym">Lolium perenne subsp. multiflorum</name>
    <dbReference type="NCBI Taxonomy" id="4521"/>
    <lineage>
        <taxon>Eukaryota</taxon>
        <taxon>Viridiplantae</taxon>
        <taxon>Streptophyta</taxon>
        <taxon>Embryophyta</taxon>
        <taxon>Tracheophyta</taxon>
        <taxon>Spermatophyta</taxon>
        <taxon>Magnoliopsida</taxon>
        <taxon>Liliopsida</taxon>
        <taxon>Poales</taxon>
        <taxon>Poaceae</taxon>
        <taxon>BOP clade</taxon>
        <taxon>Pooideae</taxon>
        <taxon>Poodae</taxon>
        <taxon>Poeae</taxon>
        <taxon>Poeae Chloroplast Group 2 (Poeae type)</taxon>
        <taxon>Loliodinae</taxon>
        <taxon>Loliinae</taxon>
        <taxon>Lolium</taxon>
    </lineage>
</organism>
<keyword evidence="8" id="KW-0808">Transferase</keyword>
<evidence type="ECO:0000256" key="9">
    <source>
        <dbReference type="ARBA" id="ARBA00023125"/>
    </source>
</evidence>
<name>A0AAD8RB37_LOLMU</name>
<keyword evidence="6" id="KW-0229">DNA integration</keyword>
<dbReference type="SUPFAM" id="SSF53098">
    <property type="entry name" value="Ribonuclease H-like"/>
    <property type="match status" value="1"/>
</dbReference>
<dbReference type="FunFam" id="3.30.420.10:FF:000032">
    <property type="entry name" value="Retrovirus-related Pol polyprotein from transposon 297-like Protein"/>
    <property type="match status" value="1"/>
</dbReference>
<dbReference type="InterPro" id="IPR005162">
    <property type="entry name" value="Retrotrans_gag_dom"/>
</dbReference>
<feature type="region of interest" description="Disordered" evidence="12">
    <location>
        <begin position="799"/>
        <end position="849"/>
    </location>
</feature>
<gene>
    <name evidence="14" type="ORF">QYE76_022524</name>
</gene>
<dbReference type="PROSITE" id="PS50994">
    <property type="entry name" value="INTEGRASE"/>
    <property type="match status" value="1"/>
</dbReference>
<dbReference type="PANTHER" id="PTHR37984:SF5">
    <property type="entry name" value="PROTEIN NYNRIN-LIKE"/>
    <property type="match status" value="1"/>
</dbReference>
<dbReference type="InterPro" id="IPR016197">
    <property type="entry name" value="Chromo-like_dom_sf"/>
</dbReference>
<feature type="compositionally biased region" description="Basic and acidic residues" evidence="12">
    <location>
        <begin position="1197"/>
        <end position="1214"/>
    </location>
</feature>
<dbReference type="Gene3D" id="3.30.420.10">
    <property type="entry name" value="Ribonuclease H-like superfamily/Ribonuclease H"/>
    <property type="match status" value="1"/>
</dbReference>
<feature type="compositionally biased region" description="Basic and acidic residues" evidence="12">
    <location>
        <begin position="932"/>
        <end position="943"/>
    </location>
</feature>
<sequence>MTKLLRKNTPFVWSDECEKSFQTLKEKLTTAPVLAVPEDGKDYTVYCDASKHGLGCVLMQDRKVISYGSRQLRPHEVNYPTHDLELAAVVFALKTWRHFLYGAKCELYTDHKRKANVVADALSRKSTGGIEQEISPELKKEISQAQIQLWEKEAHEGLSALQVADELSVNLKNEIIMGQLDDPFIVEEMRRIDEGRPSEFHRGEMGSLWFQKRICVPDIDEIKEVILREAHQTPYSIHPGSTKMYMDLKELFWWNNMKREIAQYVAECHTCQRVKAEHQSPAGKLQPLPIPEWKWEEIGMDFITGLPMTNKKKDMIWVIVDRLTKSAHFLAVNQQDKGEKLIDLYIKEIVSKHGVPKKIVSDRGSVFTSAFWKQLHEALGSKLDYSTAYHPQTGGQTERTNQILEDMLRACALDFGGSWEEHLPLAEFSYNNSYQSSIKMAPFEALYGRKCRSPICWYEAGSSKEFNPDYVKEKQQIIDIIRDRLKIAQSRQKSYADQKRRTWEPQVGDMVYLKVSPMKGLQRFGVKGKLSPRYIGPFKILSQNRGLAFELDLPGRLAQVHNVFHVSQLRKCLKTPDEPVSHDELELQPDLTYIEKPAKILEENWKQLRNRAIKYCKIQWKHHPEREATWEKEEDLRKTYPELFRIPSTLSPYQSALPRSPSTIGAICGNPAGARSVIGRSDHVIDVFIDTVITNSGKSDSVDSIARGATRRSAHHQVYAANNTGNTRHGGDGDRTPRSSRRASFENSASNRDSDYTIADEEWAAARAAVLNNTPLPAGTSVGTLNAYRSILEKNREHLSREQATLERRLSAAERSSERRRASQGSASRSTHGAGKHRSRLSRLSEDDAREITSNLTKSFMTTDTAGMPRPKNVAGATANLAAYLINQRPEGSMAQAHRGALESLAILGNNLVPQKEKTTAQASGSKHHARDARDEITQSRIDKARRRRAARKDDDSDSSDEDQEYDGELRGADCLSYKIRETMPPKKFKPTPTDAAKYDGQQEPRSWIDDYLQTVILHKGNQIAAMQCLQLYLKDSARAWLRGLPKGSIKSWDDLVDAFVANFQATYKRPVGIEELRNCQQKQRESMRSYIGRFTKLLNAAEDVSVDRAIDAFSDGVRRESYIEELGRKKPKTITKLMEIANSWADGEDNVRRPRQRSDDEDDDQPKHDSGSRRDRHKRRKNRNYDDNNLVAAGYSDRHDDRYDERRDDRQDSNRNNSGNRGNYKPRQQRTPELPYAEQINAPCYCTRMSTPRTAKRSRVTFSGTIGSSSTCINSSSSQDSNRYHLHPPPPPQHQVQQAQPHQPNEAFPPPRGQMSMIHRTGVSRREMKKLTREINLAESIMANIPEYVEWSSQNITFSRADHPMTIPKPGHAALVVEAQIGGFKMSKVFMDGGSGLNLIFVDTIKSMGITMGMLEETDTCFHGILPTAPGYSLGRVYLNVVFGRSDNFRKEKIEFEVVNWESQYHAILGRPAYAKFMAVPHYAYLKLKMPGNNGTNITVYGSFSRSDNCDRDFQRIAAKFGSKQEIIKPPPKLSIREIKEEKHDRESKKKPADLALKASVAEASAAEASAAKASAAKGSAVDGTEGIEDSKTLATTAQTLGEINNAAAATTVVKKAEDEKNPFLA</sequence>
<evidence type="ECO:0000256" key="10">
    <source>
        <dbReference type="ARBA" id="ARBA00023172"/>
    </source>
</evidence>
<dbReference type="GO" id="GO:0046872">
    <property type="term" value="F:metal ion binding"/>
    <property type="evidence" value="ECO:0007669"/>
    <property type="project" value="UniProtKB-KW"/>
</dbReference>
<feature type="compositionally biased region" description="Basic and acidic residues" evidence="12">
    <location>
        <begin position="799"/>
        <end position="821"/>
    </location>
</feature>
<dbReference type="InterPro" id="IPR041577">
    <property type="entry name" value="RT_RNaseH_2"/>
</dbReference>
<dbReference type="Pfam" id="PF03732">
    <property type="entry name" value="Retrotrans_gag"/>
    <property type="match status" value="1"/>
</dbReference>
<dbReference type="InterPro" id="IPR001584">
    <property type="entry name" value="Integrase_cat-core"/>
</dbReference>
<evidence type="ECO:0000313" key="14">
    <source>
        <dbReference type="EMBL" id="KAK1617007.1"/>
    </source>
</evidence>
<dbReference type="InterPro" id="IPR036397">
    <property type="entry name" value="RNaseH_sf"/>
</dbReference>
<evidence type="ECO:0000256" key="12">
    <source>
        <dbReference type="SAM" id="MobiDB-lite"/>
    </source>
</evidence>
<feature type="compositionally biased region" description="Low complexity" evidence="12">
    <location>
        <begin position="1295"/>
        <end position="1305"/>
    </location>
</feature>
<dbReference type="GO" id="GO:0015074">
    <property type="term" value="P:DNA integration"/>
    <property type="evidence" value="ECO:0007669"/>
    <property type="project" value="UniProtKB-KW"/>
</dbReference>
<evidence type="ECO:0000256" key="5">
    <source>
        <dbReference type="ARBA" id="ARBA00022842"/>
    </source>
</evidence>
<dbReference type="InterPro" id="IPR056924">
    <property type="entry name" value="SH3_Tf2-1"/>
</dbReference>
<dbReference type="InterPro" id="IPR050951">
    <property type="entry name" value="Retrovirus_Pol_polyprotein"/>
</dbReference>
<evidence type="ECO:0000256" key="2">
    <source>
        <dbReference type="ARBA" id="ARBA00022723"/>
    </source>
</evidence>
<feature type="region of interest" description="Disordered" evidence="12">
    <location>
        <begin position="709"/>
        <end position="753"/>
    </location>
</feature>
<keyword evidence="11" id="KW-0511">Multifunctional enzyme</keyword>
<keyword evidence="5" id="KW-0460">Magnesium</keyword>
<keyword evidence="8" id="KW-0239">DNA-directed DNA polymerase</keyword>
<keyword evidence="4" id="KW-0378">Hydrolase</keyword>
<dbReference type="Gene3D" id="3.30.70.270">
    <property type="match status" value="1"/>
</dbReference>
<protein>
    <recommendedName>
        <fullName evidence="13">Integrase catalytic domain-containing protein</fullName>
    </recommendedName>
</protein>
<evidence type="ECO:0000256" key="11">
    <source>
        <dbReference type="ARBA" id="ARBA00023268"/>
    </source>
</evidence>
<feature type="compositionally biased region" description="Low complexity" evidence="12">
    <location>
        <begin position="1264"/>
        <end position="1282"/>
    </location>
</feature>
<dbReference type="InterPro" id="IPR043128">
    <property type="entry name" value="Rev_trsase/Diguanyl_cyclase"/>
</dbReference>
<feature type="region of interest" description="Disordered" evidence="12">
    <location>
        <begin position="1146"/>
        <end position="1237"/>
    </location>
</feature>
<feature type="compositionally biased region" description="Basic and acidic residues" evidence="12">
    <location>
        <begin position="1150"/>
        <end position="1159"/>
    </location>
</feature>
<evidence type="ECO:0000256" key="1">
    <source>
        <dbReference type="ARBA" id="ARBA00022670"/>
    </source>
</evidence>
<comment type="caution">
    <text evidence="14">The sequence shown here is derived from an EMBL/GenBank/DDBJ whole genome shotgun (WGS) entry which is preliminary data.</text>
</comment>
<dbReference type="GO" id="GO:0006508">
    <property type="term" value="P:proteolysis"/>
    <property type="evidence" value="ECO:0007669"/>
    <property type="project" value="UniProtKB-KW"/>
</dbReference>
<reference evidence="14" key="1">
    <citation type="submission" date="2023-07" db="EMBL/GenBank/DDBJ databases">
        <title>A chromosome-level genome assembly of Lolium multiflorum.</title>
        <authorList>
            <person name="Chen Y."/>
            <person name="Copetti D."/>
            <person name="Kolliker R."/>
            <person name="Studer B."/>
        </authorList>
    </citation>
    <scope>NUCLEOTIDE SEQUENCE</scope>
    <source>
        <strain evidence="14">02402/16</strain>
        <tissue evidence="14">Leaf</tissue>
    </source>
</reference>
<evidence type="ECO:0000256" key="3">
    <source>
        <dbReference type="ARBA" id="ARBA00022750"/>
    </source>
</evidence>
<feature type="region of interest" description="Disordered" evidence="12">
    <location>
        <begin position="916"/>
        <end position="968"/>
    </location>
</feature>
<dbReference type="EMBL" id="JAUUTY010000006">
    <property type="protein sequence ID" value="KAK1617007.1"/>
    <property type="molecule type" value="Genomic_DNA"/>
</dbReference>
<keyword evidence="9" id="KW-0238">DNA-binding</keyword>
<dbReference type="GO" id="GO:0004190">
    <property type="term" value="F:aspartic-type endopeptidase activity"/>
    <property type="evidence" value="ECO:0007669"/>
    <property type="project" value="UniProtKB-KW"/>
</dbReference>